<dbReference type="EMBL" id="MQUB01000001">
    <property type="protein sequence ID" value="PQB05981.1"/>
    <property type="molecule type" value="Genomic_DNA"/>
</dbReference>
<dbReference type="Proteomes" id="UP000239800">
    <property type="component" value="Unassembled WGS sequence"/>
</dbReference>
<proteinExistence type="predicted"/>
<dbReference type="AlphaFoldDB" id="A0A2S7KTL2"/>
<name>A0A2S7KTL2_9FLAO</name>
<evidence type="ECO:0000313" key="3">
    <source>
        <dbReference type="Proteomes" id="UP000239800"/>
    </source>
</evidence>
<protein>
    <submittedName>
        <fullName evidence="2">Uncharacterized protein</fullName>
    </submittedName>
</protein>
<keyword evidence="1" id="KW-0812">Transmembrane</keyword>
<accession>A0A2S7KTL2</accession>
<keyword evidence="1" id="KW-1133">Transmembrane helix</keyword>
<evidence type="ECO:0000256" key="1">
    <source>
        <dbReference type="SAM" id="Phobius"/>
    </source>
</evidence>
<gene>
    <name evidence="2" type="ORF">BST85_06350</name>
</gene>
<reference evidence="2 3" key="1">
    <citation type="submission" date="2016-11" db="EMBL/GenBank/DDBJ databases">
        <title>Trade-off between light-utilization and light-protection in marine flavobacteria.</title>
        <authorList>
            <person name="Kumagai Y."/>
        </authorList>
    </citation>
    <scope>NUCLEOTIDE SEQUENCE [LARGE SCALE GENOMIC DNA]</scope>
    <source>
        <strain evidence="2 3">NBRC 107741</strain>
    </source>
</reference>
<organism evidence="2 3">
    <name type="scientific">Aureitalea marina</name>
    <dbReference type="NCBI Taxonomy" id="930804"/>
    <lineage>
        <taxon>Bacteria</taxon>
        <taxon>Pseudomonadati</taxon>
        <taxon>Bacteroidota</taxon>
        <taxon>Flavobacteriia</taxon>
        <taxon>Flavobacteriales</taxon>
        <taxon>Flavobacteriaceae</taxon>
        <taxon>Aureitalea</taxon>
    </lineage>
</organism>
<evidence type="ECO:0000313" key="2">
    <source>
        <dbReference type="EMBL" id="PQB05981.1"/>
    </source>
</evidence>
<feature type="transmembrane region" description="Helical" evidence="1">
    <location>
        <begin position="7"/>
        <end position="26"/>
    </location>
</feature>
<comment type="caution">
    <text evidence="2">The sequence shown here is derived from an EMBL/GenBank/DDBJ whole genome shotgun (WGS) entry which is preliminary data.</text>
</comment>
<sequence>MKKILTAVLTISVLGIGLIAFYSMYVRRIKLSDVNPPIEKTREAQALSAFFGLDALPAQSLLLYWRGPGKNGMPLVLSQEVDPSTLDNTDFEVTTQNGVTFSVEFVTLKPANEEFELRTILFIGEYGAYPDNPPVRVTIVGDLMSRSGQNYKGQSLPVIPLPDGPTISYAEHFIIDDDYPYVKSGAGCDCPKEETEQVVRTVWAGGVRAANGKELGDNELNSFQITLVRGKDTTQVHPFKLADLGDGDNNIDLCLKEKGTPVLVEAEAGIAIDPRNDLNPKTKKEVVSRW</sequence>
<keyword evidence="3" id="KW-1185">Reference proteome</keyword>
<keyword evidence="1" id="KW-0472">Membrane</keyword>